<organism evidence="8">
    <name type="scientific">mine drainage metagenome</name>
    <dbReference type="NCBI Taxonomy" id="410659"/>
    <lineage>
        <taxon>unclassified sequences</taxon>
        <taxon>metagenomes</taxon>
        <taxon>ecological metagenomes</taxon>
    </lineage>
</organism>
<evidence type="ECO:0000256" key="1">
    <source>
        <dbReference type="ARBA" id="ARBA00022490"/>
    </source>
</evidence>
<evidence type="ECO:0000313" key="8">
    <source>
        <dbReference type="EMBL" id="EQD75933.1"/>
    </source>
</evidence>
<proteinExistence type="inferred from homology"/>
<keyword evidence="6" id="KW-0067">ATP-binding</keyword>
<dbReference type="InterPro" id="IPR043129">
    <property type="entry name" value="ATPase_NBD"/>
</dbReference>
<dbReference type="GO" id="GO:0005524">
    <property type="term" value="F:ATP binding"/>
    <property type="evidence" value="ECO:0007669"/>
    <property type="project" value="UniProtKB-KW"/>
</dbReference>
<dbReference type="PRINTS" id="PR00471">
    <property type="entry name" value="ACETATEKNASE"/>
</dbReference>
<dbReference type="InterPro" id="IPR000890">
    <property type="entry name" value="Aliphatic_acid_kin_short-chain"/>
</dbReference>
<name>T1C501_9ZZZZ</name>
<sequence length="393" mass="41161">SEGFDMTCILVLNAGSSSIKFAAFRTGGGDKLERLQQGQLDGIGSTPRLQAHNAAGHNLVDRVLDNRSVPDAAAAETLVNDWINTHLGATPDAVGHRVVHGGADFRQPVRVDAAILDRLAALNPLAPLHQPFNLAPIRALLQRQPQLPQVACFDTAFHHGHAPEIDLYALPQSLIAAGVRRYGFHGLSYEYIASRLPSVAPELARGRTVVAHLGNGASLCALQGGRSVDSTMGFSALEGLVMGTRPGNLDPGVVLYLLQEQGLDAGQISHLLYHDCGLKGLSGLSGDMRELLASDMPAARLALAVFAHRVAQSVAAMAASMGGLDGIVFTAGIGEHAPGARAAIVQRLGLFGARLDAVTNAGSTGVLDIAAPDSRIALRVVPTDEELMIAQHT</sequence>
<evidence type="ECO:0000256" key="4">
    <source>
        <dbReference type="ARBA" id="ARBA00022741"/>
    </source>
</evidence>
<dbReference type="HAMAP" id="MF_00020">
    <property type="entry name" value="Acetate_kinase"/>
    <property type="match status" value="1"/>
</dbReference>
<dbReference type="InterPro" id="IPR004372">
    <property type="entry name" value="Ac/propionate_kinase"/>
</dbReference>
<evidence type="ECO:0000256" key="6">
    <source>
        <dbReference type="ARBA" id="ARBA00022840"/>
    </source>
</evidence>
<dbReference type="GO" id="GO:0005829">
    <property type="term" value="C:cytosol"/>
    <property type="evidence" value="ECO:0007669"/>
    <property type="project" value="TreeGrafter"/>
</dbReference>
<protein>
    <submittedName>
        <fullName evidence="8">Acetate kinase</fullName>
    </submittedName>
</protein>
<comment type="caution">
    <text evidence="8">The sequence shown here is derived from an EMBL/GenBank/DDBJ whole genome shotgun (WGS) entry which is preliminary data.</text>
</comment>
<dbReference type="PIRSF" id="PIRSF000722">
    <property type="entry name" value="Acetate_prop_kin"/>
    <property type="match status" value="1"/>
</dbReference>
<evidence type="ECO:0000256" key="3">
    <source>
        <dbReference type="ARBA" id="ARBA00022723"/>
    </source>
</evidence>
<reference evidence="8" key="2">
    <citation type="journal article" date="2014" name="ISME J.">
        <title>Microbial stratification in low pH oxic and suboxic macroscopic growths along an acid mine drainage.</title>
        <authorList>
            <person name="Mendez-Garcia C."/>
            <person name="Mesa V."/>
            <person name="Sprenger R.R."/>
            <person name="Richter M."/>
            <person name="Diez M.S."/>
            <person name="Solano J."/>
            <person name="Bargiela R."/>
            <person name="Golyshina O.V."/>
            <person name="Manteca A."/>
            <person name="Ramos J.L."/>
            <person name="Gallego J.R."/>
            <person name="Llorente I."/>
            <person name="Martins Dos Santos V.A."/>
            <person name="Jensen O.N."/>
            <person name="Pelaez A.I."/>
            <person name="Sanchez J."/>
            <person name="Ferrer M."/>
        </authorList>
    </citation>
    <scope>NUCLEOTIDE SEQUENCE</scope>
</reference>
<dbReference type="Pfam" id="PF00871">
    <property type="entry name" value="Acetate_kinase"/>
    <property type="match status" value="1"/>
</dbReference>
<dbReference type="GO" id="GO:0008776">
    <property type="term" value="F:acetate kinase activity"/>
    <property type="evidence" value="ECO:0007669"/>
    <property type="project" value="TreeGrafter"/>
</dbReference>
<dbReference type="PROSITE" id="PS01075">
    <property type="entry name" value="ACETATE_KINASE_1"/>
    <property type="match status" value="1"/>
</dbReference>
<dbReference type="PROSITE" id="PS01076">
    <property type="entry name" value="ACETATE_KINASE_2"/>
    <property type="match status" value="1"/>
</dbReference>
<dbReference type="GO" id="GO:0046872">
    <property type="term" value="F:metal ion binding"/>
    <property type="evidence" value="ECO:0007669"/>
    <property type="project" value="UniProtKB-KW"/>
</dbReference>
<dbReference type="PANTHER" id="PTHR21060:SF21">
    <property type="entry name" value="ACETATE KINASE"/>
    <property type="match status" value="1"/>
</dbReference>
<dbReference type="Gene3D" id="3.30.420.40">
    <property type="match status" value="2"/>
</dbReference>
<reference evidence="8" key="1">
    <citation type="submission" date="2013-08" db="EMBL/GenBank/DDBJ databases">
        <authorList>
            <person name="Mendez C."/>
            <person name="Richter M."/>
            <person name="Ferrer M."/>
            <person name="Sanchez J."/>
        </authorList>
    </citation>
    <scope>NUCLEOTIDE SEQUENCE</scope>
</reference>
<evidence type="ECO:0000256" key="7">
    <source>
        <dbReference type="ARBA" id="ARBA00022842"/>
    </source>
</evidence>
<dbReference type="NCBIfam" id="TIGR00016">
    <property type="entry name" value="ackA"/>
    <property type="match status" value="1"/>
</dbReference>
<keyword evidence="1" id="KW-0963">Cytoplasm</keyword>
<keyword evidence="2" id="KW-0808">Transferase</keyword>
<keyword evidence="3" id="KW-0479">Metal-binding</keyword>
<dbReference type="EMBL" id="AUZX01002631">
    <property type="protein sequence ID" value="EQD75933.1"/>
    <property type="molecule type" value="Genomic_DNA"/>
</dbReference>
<evidence type="ECO:0000256" key="5">
    <source>
        <dbReference type="ARBA" id="ARBA00022777"/>
    </source>
</evidence>
<feature type="non-terminal residue" evidence="8">
    <location>
        <position position="393"/>
    </location>
</feature>
<evidence type="ECO:0000256" key="2">
    <source>
        <dbReference type="ARBA" id="ARBA00022679"/>
    </source>
</evidence>
<accession>T1C501</accession>
<dbReference type="InterPro" id="IPR023865">
    <property type="entry name" value="Aliphatic_acid_kinase_CS"/>
</dbReference>
<dbReference type="PANTHER" id="PTHR21060">
    <property type="entry name" value="ACETATE KINASE"/>
    <property type="match status" value="1"/>
</dbReference>
<gene>
    <name evidence="8" type="ORF">B1A_03581</name>
</gene>
<keyword evidence="4" id="KW-0547">Nucleotide-binding</keyword>
<dbReference type="GO" id="GO:0006083">
    <property type="term" value="P:acetate metabolic process"/>
    <property type="evidence" value="ECO:0007669"/>
    <property type="project" value="TreeGrafter"/>
</dbReference>
<keyword evidence="5 8" id="KW-0418">Kinase</keyword>
<keyword evidence="7" id="KW-0460">Magnesium</keyword>
<dbReference type="AlphaFoldDB" id="T1C501"/>
<feature type="non-terminal residue" evidence="8">
    <location>
        <position position="1"/>
    </location>
</feature>
<dbReference type="SUPFAM" id="SSF53067">
    <property type="entry name" value="Actin-like ATPase domain"/>
    <property type="match status" value="2"/>
</dbReference>